<dbReference type="OrthoDB" id="10279271at2759"/>
<dbReference type="Proteomes" id="UP000028524">
    <property type="component" value="Unassembled WGS sequence"/>
</dbReference>
<proteinExistence type="predicted"/>
<keyword evidence="2" id="KW-1185">Reference proteome</keyword>
<evidence type="ECO:0000313" key="2">
    <source>
        <dbReference type="Proteomes" id="UP000028524"/>
    </source>
</evidence>
<dbReference type="InParanoid" id="A0A084QIU1"/>
<sequence length="178" mass="21058">MRSAPVLVYTNPEFVEKWAEFLVQHSFGPTAFVGSDGEPLDNQPSVNPSIAFWQRPIAFGDEPKSYIDIRRFLPIEVCIDMDIWWRLRGLEQGETVDTRSYNQLMMHFGLEYRLMVREVTVLSPTPFQQWVDSAFRSLWQFKPGPDVNVDMCRFWSRPTKIDITRYPYVPFTWRRDLV</sequence>
<name>A0A084QIU1_STAC4</name>
<protein>
    <submittedName>
        <fullName evidence="1">Uncharacterized protein</fullName>
    </submittedName>
</protein>
<organism evidence="1 2">
    <name type="scientific">Stachybotrys chlorohalonatus (strain IBT 40285)</name>
    <dbReference type="NCBI Taxonomy" id="1283841"/>
    <lineage>
        <taxon>Eukaryota</taxon>
        <taxon>Fungi</taxon>
        <taxon>Dikarya</taxon>
        <taxon>Ascomycota</taxon>
        <taxon>Pezizomycotina</taxon>
        <taxon>Sordariomycetes</taxon>
        <taxon>Hypocreomycetidae</taxon>
        <taxon>Hypocreales</taxon>
        <taxon>Stachybotryaceae</taxon>
        <taxon>Stachybotrys</taxon>
    </lineage>
</organism>
<evidence type="ECO:0000313" key="1">
    <source>
        <dbReference type="EMBL" id="KFA63876.1"/>
    </source>
</evidence>
<accession>A0A084QIU1</accession>
<reference evidence="1 2" key="1">
    <citation type="journal article" date="2014" name="BMC Genomics">
        <title>Comparative genome sequencing reveals chemotype-specific gene clusters in the toxigenic black mold Stachybotrys.</title>
        <authorList>
            <person name="Semeiks J."/>
            <person name="Borek D."/>
            <person name="Otwinowski Z."/>
            <person name="Grishin N.V."/>
        </authorList>
    </citation>
    <scope>NUCLEOTIDE SEQUENCE [LARGE SCALE GENOMIC DNA]</scope>
    <source>
        <strain evidence="1 2">IBT 40285</strain>
    </source>
</reference>
<dbReference type="HOGENOM" id="CLU_1511570_0_0_1"/>
<gene>
    <name evidence="1" type="ORF">S40285_10214</name>
</gene>
<dbReference type="EMBL" id="KL660718">
    <property type="protein sequence ID" value="KFA63876.1"/>
    <property type="molecule type" value="Genomic_DNA"/>
</dbReference>
<dbReference type="AlphaFoldDB" id="A0A084QIU1"/>